<evidence type="ECO:0000313" key="3">
    <source>
        <dbReference type="Proteomes" id="UP000799118"/>
    </source>
</evidence>
<protein>
    <submittedName>
        <fullName evidence="2">Uncharacterized protein</fullName>
    </submittedName>
</protein>
<sequence>MSPNTLLAEHDRRLEPTEEEDDLADVDVEALNPAEREEYDKHIKEKHIQDRNYESFNLLLKHVIHLQLRLEFKDLVRGARSTHGEDLTHGAKEIAEWLNSHTPAPILHLDGKSCTGRGVLHDLTAGNASNPLKGWLQGLLLVKCVGSKKLSKELGDSDDENIDPDPSESLSSQPTYDTRLVD</sequence>
<gene>
    <name evidence="2" type="ORF">BT96DRAFT_949413</name>
</gene>
<organism evidence="2 3">
    <name type="scientific">Gymnopus androsaceus JB14</name>
    <dbReference type="NCBI Taxonomy" id="1447944"/>
    <lineage>
        <taxon>Eukaryota</taxon>
        <taxon>Fungi</taxon>
        <taxon>Dikarya</taxon>
        <taxon>Basidiomycota</taxon>
        <taxon>Agaricomycotina</taxon>
        <taxon>Agaricomycetes</taxon>
        <taxon>Agaricomycetidae</taxon>
        <taxon>Agaricales</taxon>
        <taxon>Marasmiineae</taxon>
        <taxon>Omphalotaceae</taxon>
        <taxon>Gymnopus</taxon>
    </lineage>
</organism>
<keyword evidence="3" id="KW-1185">Reference proteome</keyword>
<feature type="compositionally biased region" description="Acidic residues" evidence="1">
    <location>
        <begin position="156"/>
        <end position="166"/>
    </location>
</feature>
<feature type="region of interest" description="Disordered" evidence="1">
    <location>
        <begin position="1"/>
        <end position="22"/>
    </location>
</feature>
<feature type="region of interest" description="Disordered" evidence="1">
    <location>
        <begin position="152"/>
        <end position="182"/>
    </location>
</feature>
<accession>A0A6A4GK10</accession>
<dbReference type="EMBL" id="ML769919">
    <property type="protein sequence ID" value="KAE9386039.1"/>
    <property type="molecule type" value="Genomic_DNA"/>
</dbReference>
<evidence type="ECO:0000256" key="1">
    <source>
        <dbReference type="SAM" id="MobiDB-lite"/>
    </source>
</evidence>
<proteinExistence type="predicted"/>
<dbReference type="Proteomes" id="UP000799118">
    <property type="component" value="Unassembled WGS sequence"/>
</dbReference>
<name>A0A6A4GK10_9AGAR</name>
<reference evidence="2" key="1">
    <citation type="journal article" date="2019" name="Environ. Microbiol.">
        <title>Fungal ecological strategies reflected in gene transcription - a case study of two litter decomposers.</title>
        <authorList>
            <person name="Barbi F."/>
            <person name="Kohler A."/>
            <person name="Barry K."/>
            <person name="Baskaran P."/>
            <person name="Daum C."/>
            <person name="Fauchery L."/>
            <person name="Ihrmark K."/>
            <person name="Kuo A."/>
            <person name="LaButti K."/>
            <person name="Lipzen A."/>
            <person name="Morin E."/>
            <person name="Grigoriev I.V."/>
            <person name="Henrissat B."/>
            <person name="Lindahl B."/>
            <person name="Martin F."/>
        </authorList>
    </citation>
    <scope>NUCLEOTIDE SEQUENCE</scope>
    <source>
        <strain evidence="2">JB14</strain>
    </source>
</reference>
<dbReference type="AlphaFoldDB" id="A0A6A4GK10"/>
<evidence type="ECO:0000313" key="2">
    <source>
        <dbReference type="EMBL" id="KAE9386039.1"/>
    </source>
</evidence>
<dbReference type="OrthoDB" id="2662502at2759"/>